<keyword evidence="2" id="KW-0479">Metal-binding</keyword>
<dbReference type="Gene3D" id="3.90.70.10">
    <property type="entry name" value="Cysteine proteinases"/>
    <property type="match status" value="1"/>
</dbReference>
<organism evidence="9 10">
    <name type="scientific">Polaribacter aquimarinus</name>
    <dbReference type="NCBI Taxonomy" id="2100726"/>
    <lineage>
        <taxon>Bacteria</taxon>
        <taxon>Pseudomonadati</taxon>
        <taxon>Bacteroidota</taxon>
        <taxon>Flavobacteriia</taxon>
        <taxon>Flavobacteriales</taxon>
        <taxon>Flavobacteriaceae</taxon>
    </lineage>
</organism>
<protein>
    <recommendedName>
        <fullName evidence="11">Fe2OG dioxygenase domain-containing protein</fullName>
    </recommendedName>
</protein>
<dbReference type="PANTHER" id="PTHR10869:SF246">
    <property type="entry name" value="TRANSMEMBRANE PROLYL 4-HYDROXYLASE"/>
    <property type="match status" value="1"/>
</dbReference>
<gene>
    <name evidence="9" type="ORF">DIS07_13135</name>
</gene>
<evidence type="ECO:0000313" key="10">
    <source>
        <dbReference type="Proteomes" id="UP000245670"/>
    </source>
</evidence>
<dbReference type="PANTHER" id="PTHR10869">
    <property type="entry name" value="PROLYL 4-HYDROXYLASE ALPHA SUBUNIT"/>
    <property type="match status" value="1"/>
</dbReference>
<accession>A0A2U2J7N1</accession>
<feature type="domain" description="Fe2OG dioxygenase" evidence="8">
    <location>
        <begin position="234"/>
        <end position="339"/>
    </location>
</feature>
<dbReference type="Pfam" id="PF13640">
    <property type="entry name" value="2OG-FeII_Oxy_3"/>
    <property type="match status" value="1"/>
</dbReference>
<dbReference type="PROSITE" id="PS51471">
    <property type="entry name" value="FE2OG_OXY"/>
    <property type="match status" value="1"/>
</dbReference>
<evidence type="ECO:0000259" key="7">
    <source>
        <dbReference type="PROSITE" id="PS50990"/>
    </source>
</evidence>
<proteinExistence type="predicted"/>
<dbReference type="GO" id="GO:0031418">
    <property type="term" value="F:L-ascorbic acid binding"/>
    <property type="evidence" value="ECO:0007669"/>
    <property type="project" value="UniProtKB-KW"/>
</dbReference>
<sequence>MEKLLDKWVNQTNWNENIASALATFCKLENLEISKKTIFENYIGGEKMANFSEVSRFCTEWGIDHIGLNFVKKHLDNQFLPAFVLMDKYHTVLVIKIKNDEVYFFDGVRGLIQESIDSFFERSMGHIVLVEVGNYKKEAYYQKHVKEENERIKKISDHFSVKIIDHFLTSEECDLLKEKGESLYVRSQVSASEGNGSEISSIRTSSSAFLVQKDSFFDDIRERAAQLINLNKERFESIQLTSYTKGQLYDAHSDAFADYDTDALKEGQRTDTVLVYLNDDYEGGGTFFPYLNKIIKAKKGRAVTWKSLDENGKIDPLGTHGGLPVMNGRKYICNLWARNTDQSNWK</sequence>
<evidence type="ECO:0000256" key="3">
    <source>
        <dbReference type="ARBA" id="ARBA00022896"/>
    </source>
</evidence>
<dbReference type="SMART" id="SM00702">
    <property type="entry name" value="P4Hc"/>
    <property type="match status" value="1"/>
</dbReference>
<evidence type="ECO:0000256" key="2">
    <source>
        <dbReference type="ARBA" id="ARBA00022723"/>
    </source>
</evidence>
<dbReference type="EMBL" id="QFFG01000006">
    <property type="protein sequence ID" value="PWG04346.1"/>
    <property type="molecule type" value="Genomic_DNA"/>
</dbReference>
<dbReference type="GO" id="GO:0008233">
    <property type="term" value="F:peptidase activity"/>
    <property type="evidence" value="ECO:0007669"/>
    <property type="project" value="InterPro"/>
</dbReference>
<dbReference type="InterPro" id="IPR006620">
    <property type="entry name" value="Pro_4_hyd_alph"/>
</dbReference>
<keyword evidence="5" id="KW-0560">Oxidoreductase</keyword>
<keyword evidence="10" id="KW-1185">Reference proteome</keyword>
<evidence type="ECO:0008006" key="11">
    <source>
        <dbReference type="Google" id="ProtNLM"/>
    </source>
</evidence>
<dbReference type="GO" id="GO:0005524">
    <property type="term" value="F:ATP binding"/>
    <property type="evidence" value="ECO:0007669"/>
    <property type="project" value="InterPro"/>
</dbReference>
<reference evidence="9 10" key="1">
    <citation type="submission" date="2018-05" db="EMBL/GenBank/DDBJ databases">
        <title>Polaribacter aquimarinus sp. nov., isolated from sediment in a sediment of sea.</title>
        <authorList>
            <person name="Lu D."/>
        </authorList>
    </citation>
    <scope>NUCLEOTIDE SEQUENCE [LARGE SCALE GENOMIC DNA]</scope>
    <source>
        <strain evidence="9 10">ZY113</strain>
    </source>
</reference>
<dbReference type="GO" id="GO:0016020">
    <property type="term" value="C:membrane"/>
    <property type="evidence" value="ECO:0007669"/>
    <property type="project" value="InterPro"/>
</dbReference>
<dbReference type="GO" id="GO:0006508">
    <property type="term" value="P:proteolysis"/>
    <property type="evidence" value="ECO:0007669"/>
    <property type="project" value="InterPro"/>
</dbReference>
<dbReference type="GO" id="GO:0004656">
    <property type="term" value="F:procollagen-proline 4-dioxygenase activity"/>
    <property type="evidence" value="ECO:0007669"/>
    <property type="project" value="TreeGrafter"/>
</dbReference>
<evidence type="ECO:0000259" key="8">
    <source>
        <dbReference type="PROSITE" id="PS51471"/>
    </source>
</evidence>
<dbReference type="PROSITE" id="PS50990">
    <property type="entry name" value="PEPTIDASE_C39"/>
    <property type="match status" value="1"/>
</dbReference>
<dbReference type="InterPro" id="IPR045054">
    <property type="entry name" value="P4HA-like"/>
</dbReference>
<comment type="cofactor">
    <cofactor evidence="1">
        <name>L-ascorbate</name>
        <dbReference type="ChEBI" id="CHEBI:38290"/>
    </cofactor>
</comment>
<dbReference type="OrthoDB" id="269774at2"/>
<dbReference type="InterPro" id="IPR005123">
    <property type="entry name" value="Oxoglu/Fe-dep_dioxygenase_dom"/>
</dbReference>
<keyword evidence="4" id="KW-0223">Dioxygenase</keyword>
<dbReference type="RefSeq" id="WP_109405716.1">
    <property type="nucleotide sequence ID" value="NZ_QFFG01000006.1"/>
</dbReference>
<comment type="caution">
    <text evidence="9">The sequence shown here is derived from an EMBL/GenBank/DDBJ whole genome shotgun (WGS) entry which is preliminary data.</text>
</comment>
<dbReference type="GO" id="GO:0005506">
    <property type="term" value="F:iron ion binding"/>
    <property type="evidence" value="ECO:0007669"/>
    <property type="project" value="InterPro"/>
</dbReference>
<dbReference type="AlphaFoldDB" id="A0A2U2J7N1"/>
<feature type="domain" description="Peptidase C39" evidence="7">
    <location>
        <begin position="11"/>
        <end position="130"/>
    </location>
</feature>
<dbReference type="InterPro" id="IPR005074">
    <property type="entry name" value="Peptidase_C39"/>
</dbReference>
<evidence type="ECO:0000256" key="1">
    <source>
        <dbReference type="ARBA" id="ARBA00001961"/>
    </source>
</evidence>
<keyword evidence="3" id="KW-0847">Vitamin C</keyword>
<dbReference type="InterPro" id="IPR044862">
    <property type="entry name" value="Pro_4_hyd_alph_FE2OG_OXY"/>
</dbReference>
<evidence type="ECO:0000256" key="4">
    <source>
        <dbReference type="ARBA" id="ARBA00022964"/>
    </source>
</evidence>
<keyword evidence="6" id="KW-0408">Iron</keyword>
<evidence type="ECO:0000313" key="9">
    <source>
        <dbReference type="EMBL" id="PWG04346.1"/>
    </source>
</evidence>
<name>A0A2U2J7N1_9FLAO</name>
<dbReference type="Proteomes" id="UP000245670">
    <property type="component" value="Unassembled WGS sequence"/>
</dbReference>
<evidence type="ECO:0000256" key="5">
    <source>
        <dbReference type="ARBA" id="ARBA00023002"/>
    </source>
</evidence>
<dbReference type="Gene3D" id="2.60.120.620">
    <property type="entry name" value="q2cbj1_9rhob like domain"/>
    <property type="match status" value="1"/>
</dbReference>
<evidence type="ECO:0000256" key="6">
    <source>
        <dbReference type="ARBA" id="ARBA00023004"/>
    </source>
</evidence>